<dbReference type="PANTHER" id="PTHR15600:SF42">
    <property type="entry name" value="SACSIN"/>
    <property type="match status" value="1"/>
</dbReference>
<evidence type="ECO:0000313" key="3">
    <source>
        <dbReference type="Proteomes" id="UP001458946"/>
    </source>
</evidence>
<dbReference type="PANTHER" id="PTHR15600">
    <property type="entry name" value="SACSIN"/>
    <property type="match status" value="1"/>
</dbReference>
<accession>A0ABP9VAU5</accession>
<dbReference type="Pfam" id="PF25794">
    <property type="entry name" value="SACS"/>
    <property type="match status" value="2"/>
</dbReference>
<proteinExistence type="predicted"/>
<dbReference type="RefSeq" id="WP_353542339.1">
    <property type="nucleotide sequence ID" value="NZ_BAABRN010000022.1"/>
</dbReference>
<keyword evidence="3" id="KW-1185">Reference proteome</keyword>
<dbReference type="InterPro" id="IPR058210">
    <property type="entry name" value="SACS/Nov_dom"/>
</dbReference>
<dbReference type="Gene3D" id="3.30.565.10">
    <property type="entry name" value="Histidine kinase-like ATPase, C-terminal domain"/>
    <property type="match status" value="1"/>
</dbReference>
<dbReference type="EMBL" id="BAABRN010000022">
    <property type="protein sequence ID" value="GAA5502367.1"/>
    <property type="molecule type" value="Genomic_DNA"/>
</dbReference>
<protein>
    <recommendedName>
        <fullName evidence="1">Sacsin/Nov domain-containing protein</fullName>
    </recommendedName>
</protein>
<sequence length="2418" mass="270932">MAEFITDSVELIQRILFDGRKTDELLVLKELIQNADDAAATTLEVGICPGLPGAVHPLLREQGLFVVNDGEFKENHARAIRSLGGSSKVEEASAIGKFGIGLKSVFYLGEVFFYLCRSADDDGGETLPLAQVLNPWNNGQDVENPRPEWDSFLPADRRLMREFLERQGVLDGFVIWVPLRTKAAVSFEGDELSVYQAYPGDEDLADRLFTPRVYRDVARMLPLMRHLSLIRFLVAEERVELDATGSVRSVYPDLVGERRFQGQVRGINAPGARFQAAEHLLANPRIDRLRSSPHWPRRRVAGRNKQVDDKTRPHTALVLQQQPKAGRNATLEIQWAAFLPLGEVEPVPLDGDVDYHLTLHGCFFISSDRRDVLSWKDAPRGEAENSGQLQQQWNAELARQGALPLLLPTLAEFVAPLSEEKIRHLSRGIRKSRLFSDASLRPFLCQRGNWVYTVEQGWRLVSPTTRLLPYPKCSGTPGLPGWAALNRQVTVIEEDAPHLTAGDYDRWTNDELRLLFSDVQLGRMEADELKHVKLVLDTAQSAENWAARRQILTGILGLEASRLNQSKEAIAALVEHVPVHRRFTLPKGLARQTRERLALLETDLLMLPGELEVEGQAQFGARDAVAVLETLVGQKGVTPSITAVLRNTAHEDRSAVRNLAASLGIVEVRELNSKDTAFITPREAFVRINSRSLFRDTDTTRNWARTLEEVFADTSISFTDGSLIEALNGQIASFDVAALQHLLAGGAAMRSTEGRKKLLQRLIDEKLLESHPGLIRAVLHGQPDRFGDTSTLLVIDGRQPLLERLAREFLNLKKEGWKVVPLELSRGLNPDQMAFLDVNLVDRDEVAKLADEGDVSEVPASLFSADERLQLVKDLPPKLARKLPFHATEQGEFTSLSSATMLPGNTSLPEVLLSGVTFLKGDERWQQVWRELGVRRLDRAEAIRRVLDSAEPAGHTLWLLDQLSLLKDDEWHGLAEKVSSTPWIRVGETHVRPDEIIFLPELGNTKTVRRILEPDDSGYWAAEELPEFVTSHAAFQRLVELELTLTGEKSVAALTEVMVQDANGRYALGDVELTFEKWWPLFGNFRDDLLPGFEVVAGLREVHPEWAQIAFDALQEQLPAEGLVPLLNHLAQQAIPQSTEKETYLDLHLYYLGRLAESGLWEQARERLKLRNVRGQWRDAAEMCVGAEGVAERDVLHSSHQKVLGELITPEFLPDNYVLLTGSGGAPTVSQATKRLEEYFAAWESLVPGELIGALCSVLGGDPEVEQFARMQLGSRELDVIRGIVQEDTGGLPPGIKSFDDWIGQTRVTVQITDDDRIWVMSLCDLPIQVGRDTSNPQVLVGRPEPGRFNGEFYVTPLKLNTFDLTSFSRQQLTDALLKATRAVLSGMYLIKKDHLEELWKELSASDQFDLLYTQDIIVQDSISYIKHQLSLPGDHPLNDLFRRWESARQKEAEERYNSMVKARGVAGREIESLRQELRAAFEQENPDILERLLEAVRIRVRTAQYEVSSIPFELLQNADDALAELQVMRPSQPLHDIFVVNEQPGRLTFMHWGRAINQFAAPGFDGEKQGFKGDLRKMLMLSASDKGASDMEVTGKFGMGFKTVYLLADEPQVISGRLAFKVLGGVYPKQLSAEAAAGIRNDLERYGDRHKGTAVTLSVQQGDTREGLRDFRAWLAVLLVFTRQVKRVMDVSGEGVRQLSWTEMPLVGNWFIGGIHPRDDLLERGLVCRLKDGDILLPLGSHGVEALPDDVPTLWVTAPTRSFAHAGIAVNADFSLDIGRSEVASRSSSNGELIDLLGRQFGEALLALHDRSRNWPEFHRELAIAQGTGPEQFWHGFWELLTVHAPTPTQSVAGHFVHRLLWGHPDAGTYALARQRTVVPTGLSGDHDILTSLTAVTHQVSGALVRDSTFVFFRDSATLSLQHPPGTLLHEEIAASLSALTEGQIDLPSLRLIDVMRSEFGPQPEIDPQRAASLAREYTQDFLNSLGDEQLEVQQYLSTFRFQAATGPYIPAPHLVIAAQAVSQDERQRAAFAPRDRLLDPEYPEDALGFITLCRRQLSADGRALAQWARDATEPASQQAALLYLIRGELGVSLAEALKEDPGWLGGLLTHPAFLAMTMNDRSILAGRLDRAERFYQDQPATQSGSAEPEPIRIEDPHGYLHDLYDRWMAGEGREWQDYEEETYPAYMRSGTTLLPLDDDRRRWMTLFLMGSYQTLGRVTTGHTRNFLELAQRRGWIDTFSAEKFQPESWFQIFEDFLDGPDDQQYYHWFSRILATYQLSVHLDEYIQIFRNLGKLKDATNLSAILNLGSSLYTGTGLDAPNLHRPLGIGGHFVLRELLRTGTVHAPHLHRDAYVPSAAVRRHFIALGCPLEANGWSQGDSNVIYRFLLQHLGEKKATFNGAFDLPFRQEIMEYDPS</sequence>
<evidence type="ECO:0000313" key="2">
    <source>
        <dbReference type="EMBL" id="GAA5502367.1"/>
    </source>
</evidence>
<dbReference type="SUPFAM" id="SSF55874">
    <property type="entry name" value="ATPase domain of HSP90 chaperone/DNA topoisomerase II/histidine kinase"/>
    <property type="match status" value="2"/>
</dbReference>
<organism evidence="2 3">
    <name type="scientific">Deinococcus xinjiangensis</name>
    <dbReference type="NCBI Taxonomy" id="457454"/>
    <lineage>
        <taxon>Bacteria</taxon>
        <taxon>Thermotogati</taxon>
        <taxon>Deinococcota</taxon>
        <taxon>Deinococci</taxon>
        <taxon>Deinococcales</taxon>
        <taxon>Deinococcaceae</taxon>
        <taxon>Deinococcus</taxon>
    </lineage>
</organism>
<dbReference type="Proteomes" id="UP001458946">
    <property type="component" value="Unassembled WGS sequence"/>
</dbReference>
<feature type="domain" description="Sacsin/Nov" evidence="1">
    <location>
        <begin position="12"/>
        <end position="111"/>
    </location>
</feature>
<dbReference type="InterPro" id="IPR052972">
    <property type="entry name" value="Sacsin_chaperone_reg"/>
</dbReference>
<dbReference type="InterPro" id="IPR036890">
    <property type="entry name" value="HATPase_C_sf"/>
</dbReference>
<comment type="caution">
    <text evidence="2">The sequence shown here is derived from an EMBL/GenBank/DDBJ whole genome shotgun (WGS) entry which is preliminary data.</text>
</comment>
<name>A0ABP9VAU5_9DEIO</name>
<evidence type="ECO:0000259" key="1">
    <source>
        <dbReference type="Pfam" id="PF25794"/>
    </source>
</evidence>
<feature type="domain" description="Sacsin/Nov" evidence="1">
    <location>
        <begin position="1499"/>
        <end position="1618"/>
    </location>
</feature>
<reference evidence="2 3" key="1">
    <citation type="submission" date="2024-02" db="EMBL/GenBank/DDBJ databases">
        <title>Deinococcus xinjiangensis NBRC 107630.</title>
        <authorList>
            <person name="Ichikawa N."/>
            <person name="Katano-Makiyama Y."/>
            <person name="Hidaka K."/>
        </authorList>
    </citation>
    <scope>NUCLEOTIDE SEQUENCE [LARGE SCALE GENOMIC DNA]</scope>
    <source>
        <strain evidence="2 3">NBRC 107630</strain>
    </source>
</reference>
<dbReference type="NCBIfam" id="NF047352">
    <property type="entry name" value="P_loop_sacsin"/>
    <property type="match status" value="1"/>
</dbReference>
<gene>
    <name evidence="2" type="ORF">Dxin01_02111</name>
</gene>